<organism evidence="3 4">
    <name type="scientific">Marixanthomonas ophiurae</name>
    <dbReference type="NCBI Taxonomy" id="387659"/>
    <lineage>
        <taxon>Bacteria</taxon>
        <taxon>Pseudomonadati</taxon>
        <taxon>Bacteroidota</taxon>
        <taxon>Flavobacteriia</taxon>
        <taxon>Flavobacteriales</taxon>
        <taxon>Flavobacteriaceae</taxon>
        <taxon>Marixanthomonas</taxon>
    </lineage>
</organism>
<evidence type="ECO:0000259" key="2">
    <source>
        <dbReference type="Pfam" id="PF02470"/>
    </source>
</evidence>
<evidence type="ECO:0000313" key="4">
    <source>
        <dbReference type="Proteomes" id="UP000261082"/>
    </source>
</evidence>
<dbReference type="AlphaFoldDB" id="A0A3E1Q7Z2"/>
<sequence>MRLSREVKTGILAIGAILLFIFGYSYLKGSNLLENHRTFYAMYDNVEGLSKSAPVTINGLKVGKIQNIGFENQAGGLIVEFTVENDFDFSRNSLVRIYSSGLIGGKSLGIYPEYDPNNLAKSGDTLSGEVEKGMLDAVTERLGPLEKKVNGTLSTLDTLLLSFTAIVDEDTQENLKQAIASLKDASASFKGITANVDGLLGENKEKLNKTFNNLDVTAENFAKLSDSLAQIETGQMVRDLETVTSKLNTLVTRVENGEGSVGKLLKDDKLYNNLEGASRQLEQLLQDMKLNPKRYVHFSLFGKRAKEYNEPEDPNK</sequence>
<dbReference type="Pfam" id="PF02470">
    <property type="entry name" value="MlaD"/>
    <property type="match status" value="1"/>
</dbReference>
<gene>
    <name evidence="3" type="ORF">DZ858_13445</name>
</gene>
<keyword evidence="1" id="KW-0472">Membrane</keyword>
<feature type="transmembrane region" description="Helical" evidence="1">
    <location>
        <begin position="7"/>
        <end position="27"/>
    </location>
</feature>
<keyword evidence="1" id="KW-1133">Transmembrane helix</keyword>
<dbReference type="InterPro" id="IPR052336">
    <property type="entry name" value="MlaD_Phospholipid_Transporter"/>
</dbReference>
<dbReference type="OrthoDB" id="9769132at2"/>
<accession>A0A3E1Q7Z2</accession>
<proteinExistence type="predicted"/>
<comment type="caution">
    <text evidence="3">The sequence shown here is derived from an EMBL/GenBank/DDBJ whole genome shotgun (WGS) entry which is preliminary data.</text>
</comment>
<dbReference type="PANTHER" id="PTHR33371:SF4">
    <property type="entry name" value="INTERMEMBRANE PHOSPHOLIPID TRANSPORT SYSTEM BINDING PROTEIN MLAD"/>
    <property type="match status" value="1"/>
</dbReference>
<evidence type="ECO:0000256" key="1">
    <source>
        <dbReference type="SAM" id="Phobius"/>
    </source>
</evidence>
<evidence type="ECO:0000313" key="3">
    <source>
        <dbReference type="EMBL" id="RFN58230.1"/>
    </source>
</evidence>
<feature type="domain" description="Mce/MlaD" evidence="2">
    <location>
        <begin position="36"/>
        <end position="112"/>
    </location>
</feature>
<dbReference type="InterPro" id="IPR003399">
    <property type="entry name" value="Mce/MlaD"/>
</dbReference>
<reference evidence="3 4" key="1">
    <citation type="journal article" date="2007" name="Int. J. Syst. Evol. Microbiol.">
        <title>Marixanthomonas ophiurae gen. nov., sp. nov., a marine bacterium of the family Flavobacteriaceae isolated from a deep-sea brittle star.</title>
        <authorList>
            <person name="Romanenko L.A."/>
            <person name="Uchino M."/>
            <person name="Frolova G.M."/>
            <person name="Mikhailov V.V."/>
        </authorList>
    </citation>
    <scope>NUCLEOTIDE SEQUENCE [LARGE SCALE GENOMIC DNA]</scope>
    <source>
        <strain evidence="3 4">KMM 3046</strain>
    </source>
</reference>
<dbReference type="PANTHER" id="PTHR33371">
    <property type="entry name" value="INTERMEMBRANE PHOSPHOLIPID TRANSPORT SYSTEM BINDING PROTEIN MLAD-RELATED"/>
    <property type="match status" value="1"/>
</dbReference>
<protein>
    <submittedName>
        <fullName evidence="3">MCE family protein</fullName>
    </submittedName>
</protein>
<name>A0A3E1Q7Z2_9FLAO</name>
<dbReference type="RefSeq" id="WP_117160178.1">
    <property type="nucleotide sequence ID" value="NZ_QVID01000002.1"/>
</dbReference>
<keyword evidence="1" id="KW-0812">Transmembrane</keyword>
<dbReference type="EMBL" id="QVID01000002">
    <property type="protein sequence ID" value="RFN58230.1"/>
    <property type="molecule type" value="Genomic_DNA"/>
</dbReference>
<keyword evidence="4" id="KW-1185">Reference proteome</keyword>
<dbReference type="Proteomes" id="UP000261082">
    <property type="component" value="Unassembled WGS sequence"/>
</dbReference>